<keyword evidence="3" id="KW-1185">Reference proteome</keyword>
<evidence type="ECO:0000256" key="1">
    <source>
        <dbReference type="SAM" id="MobiDB-lite"/>
    </source>
</evidence>
<dbReference type="PANTHER" id="PTHR34570:SF12">
    <property type="entry name" value="EXPRESSED PROTEIN"/>
    <property type="match status" value="1"/>
</dbReference>
<reference evidence="2 3" key="2">
    <citation type="submission" date="2020-07" db="EMBL/GenBank/DDBJ databases">
        <title>Genome assembly of wild tea tree DASZ reveals pedigree and selection history of tea varieties.</title>
        <authorList>
            <person name="Zhang W."/>
        </authorList>
    </citation>
    <scope>NUCLEOTIDE SEQUENCE [LARGE SCALE GENOMIC DNA]</scope>
    <source>
        <strain evidence="3">cv. G240</strain>
        <tissue evidence="2">Leaf</tissue>
    </source>
</reference>
<gene>
    <name evidence="2" type="ORF">HYC85_015094</name>
</gene>
<protein>
    <submittedName>
        <fullName evidence="2">Uncharacterized protein</fullName>
    </submittedName>
</protein>
<dbReference type="EMBL" id="JACBKZ010000006">
    <property type="protein sequence ID" value="KAF5949137.1"/>
    <property type="molecule type" value="Genomic_DNA"/>
</dbReference>
<feature type="region of interest" description="Disordered" evidence="1">
    <location>
        <begin position="27"/>
        <end position="46"/>
    </location>
</feature>
<accession>A0A7J7H9C7</accession>
<proteinExistence type="predicted"/>
<organism evidence="2 3">
    <name type="scientific">Camellia sinensis</name>
    <name type="common">Tea plant</name>
    <name type="synonym">Thea sinensis</name>
    <dbReference type="NCBI Taxonomy" id="4442"/>
    <lineage>
        <taxon>Eukaryota</taxon>
        <taxon>Viridiplantae</taxon>
        <taxon>Streptophyta</taxon>
        <taxon>Embryophyta</taxon>
        <taxon>Tracheophyta</taxon>
        <taxon>Spermatophyta</taxon>
        <taxon>Magnoliopsida</taxon>
        <taxon>eudicotyledons</taxon>
        <taxon>Gunneridae</taxon>
        <taxon>Pentapetalae</taxon>
        <taxon>asterids</taxon>
        <taxon>Ericales</taxon>
        <taxon>Theaceae</taxon>
        <taxon>Camellia</taxon>
    </lineage>
</organism>
<evidence type="ECO:0000313" key="2">
    <source>
        <dbReference type="EMBL" id="KAF5949137.1"/>
    </source>
</evidence>
<dbReference type="AlphaFoldDB" id="A0A7J7H9C7"/>
<feature type="region of interest" description="Disordered" evidence="1">
    <location>
        <begin position="92"/>
        <end position="115"/>
    </location>
</feature>
<reference evidence="3" key="1">
    <citation type="journal article" date="2020" name="Nat. Commun.">
        <title>Genome assembly of wild tea tree DASZ reveals pedigree and selection history of tea varieties.</title>
        <authorList>
            <person name="Zhang W."/>
            <person name="Zhang Y."/>
            <person name="Qiu H."/>
            <person name="Guo Y."/>
            <person name="Wan H."/>
            <person name="Zhang X."/>
            <person name="Scossa F."/>
            <person name="Alseekh S."/>
            <person name="Zhang Q."/>
            <person name="Wang P."/>
            <person name="Xu L."/>
            <person name="Schmidt M.H."/>
            <person name="Jia X."/>
            <person name="Li D."/>
            <person name="Zhu A."/>
            <person name="Guo F."/>
            <person name="Chen W."/>
            <person name="Ni D."/>
            <person name="Usadel B."/>
            <person name="Fernie A.R."/>
            <person name="Wen W."/>
        </authorList>
    </citation>
    <scope>NUCLEOTIDE SEQUENCE [LARGE SCALE GENOMIC DNA]</scope>
    <source>
        <strain evidence="3">cv. G240</strain>
    </source>
</reference>
<comment type="caution">
    <text evidence="2">The sequence shown here is derived from an EMBL/GenBank/DDBJ whole genome shotgun (WGS) entry which is preliminary data.</text>
</comment>
<name>A0A7J7H9C7_CAMSI</name>
<feature type="compositionally biased region" description="Basic and acidic residues" evidence="1">
    <location>
        <begin position="27"/>
        <end position="43"/>
    </location>
</feature>
<sequence length="115" mass="13253">MSKQSKDSHASHSSSIALLQERFKRLQKAKEMREEKELSKKLTESQLVDSNNPSRLFFHSELIVPPRPPLQASSPSTQSKNADFRAIHENPTWENLQLHRPTNFEDSDIDTSLRL</sequence>
<dbReference type="PANTHER" id="PTHR34570">
    <property type="entry name" value="OS03G0593100 PROTEIN"/>
    <property type="match status" value="1"/>
</dbReference>
<dbReference type="Proteomes" id="UP000593564">
    <property type="component" value="Unassembled WGS sequence"/>
</dbReference>
<evidence type="ECO:0000313" key="3">
    <source>
        <dbReference type="Proteomes" id="UP000593564"/>
    </source>
</evidence>